<dbReference type="GO" id="GO:0005789">
    <property type="term" value="C:endoplasmic reticulum membrane"/>
    <property type="evidence" value="ECO:0007669"/>
    <property type="project" value="UniProtKB-SubCell"/>
</dbReference>
<evidence type="ECO:0000256" key="9">
    <source>
        <dbReference type="ARBA" id="ARBA00022824"/>
    </source>
</evidence>
<evidence type="ECO:0000256" key="13">
    <source>
        <dbReference type="ARBA" id="ARBA00023136"/>
    </source>
</evidence>
<dbReference type="AlphaFoldDB" id="A0A1W0A0P3"/>
<sequence length="154" mass="17012">MSKGNSHLQVVAICSLLLYIKFVASTIIGARKKFASGNRAPEETRNGDGYKQDFGLHSDDEEDQNARLEDMRWQRIVENDMENIPLGLIFAWAAALTNGNHTQTIVATVVFTLCRFTHTISYANAWSKPRIAAFLLGVICIVVLGENAISATLN</sequence>
<dbReference type="OrthoDB" id="193139at2759"/>
<accession>A0A1W0A0P3</accession>
<evidence type="ECO:0000256" key="8">
    <source>
        <dbReference type="ARBA" id="ARBA00022787"/>
    </source>
</evidence>
<evidence type="ECO:0000313" key="19">
    <source>
        <dbReference type="EMBL" id="OQS03853.1"/>
    </source>
</evidence>
<evidence type="ECO:0000313" key="20">
    <source>
        <dbReference type="Proteomes" id="UP000243217"/>
    </source>
</evidence>
<evidence type="ECO:0000256" key="4">
    <source>
        <dbReference type="ARBA" id="ARBA00010459"/>
    </source>
</evidence>
<evidence type="ECO:0000256" key="17">
    <source>
        <dbReference type="SAM" id="MobiDB-lite"/>
    </source>
</evidence>
<keyword evidence="11" id="KW-0007">Acetylation</keyword>
<keyword evidence="12" id="KW-0496">Mitochondrion</keyword>
<evidence type="ECO:0000256" key="7">
    <source>
        <dbReference type="ARBA" id="ARBA00022692"/>
    </source>
</evidence>
<comment type="similarity">
    <text evidence="4">Belongs to the MAPEG family.</text>
</comment>
<dbReference type="SUPFAM" id="SSF161084">
    <property type="entry name" value="MAPEG domain-like"/>
    <property type="match status" value="1"/>
</dbReference>
<dbReference type="EMBL" id="JNBS01000747">
    <property type="protein sequence ID" value="OQS03853.1"/>
    <property type="molecule type" value="Genomic_DNA"/>
</dbReference>
<evidence type="ECO:0000256" key="1">
    <source>
        <dbReference type="ARBA" id="ARBA00003701"/>
    </source>
</evidence>
<evidence type="ECO:0000256" key="16">
    <source>
        <dbReference type="ARBA" id="ARBA00049385"/>
    </source>
</evidence>
<feature type="region of interest" description="Disordered" evidence="17">
    <location>
        <begin position="38"/>
        <end position="63"/>
    </location>
</feature>
<evidence type="ECO:0000256" key="12">
    <source>
        <dbReference type="ARBA" id="ARBA00023128"/>
    </source>
</evidence>
<feature type="compositionally biased region" description="Basic and acidic residues" evidence="17">
    <location>
        <begin position="40"/>
        <end position="63"/>
    </location>
</feature>
<dbReference type="Gene3D" id="1.20.120.550">
    <property type="entry name" value="Membrane associated eicosanoid/glutathione metabolism-like domain"/>
    <property type="match status" value="1"/>
</dbReference>
<proteinExistence type="inferred from homology"/>
<protein>
    <recommendedName>
        <fullName evidence="15">Microsomal glutathione S-transferase 1</fullName>
        <ecNumber evidence="5">2.5.1.18</ecNumber>
    </recommendedName>
</protein>
<keyword evidence="13 18" id="KW-0472">Membrane</keyword>
<dbReference type="PANTHER" id="PTHR10689">
    <property type="entry name" value="MICROSOMAL GLUTATHIONE S-TRANSFERASE 1"/>
    <property type="match status" value="1"/>
</dbReference>
<evidence type="ECO:0000256" key="18">
    <source>
        <dbReference type="SAM" id="Phobius"/>
    </source>
</evidence>
<name>A0A1W0A0P3_9STRA</name>
<dbReference type="PANTHER" id="PTHR10689:SF6">
    <property type="entry name" value="MICROSOMAL GLUTATHIONE S-TRANSFERASE 1"/>
    <property type="match status" value="1"/>
</dbReference>
<organism evidence="19 20">
    <name type="scientific">Thraustotheca clavata</name>
    <dbReference type="NCBI Taxonomy" id="74557"/>
    <lineage>
        <taxon>Eukaryota</taxon>
        <taxon>Sar</taxon>
        <taxon>Stramenopiles</taxon>
        <taxon>Oomycota</taxon>
        <taxon>Saprolegniomycetes</taxon>
        <taxon>Saprolegniales</taxon>
        <taxon>Achlyaceae</taxon>
        <taxon>Thraustotheca</taxon>
    </lineage>
</organism>
<evidence type="ECO:0000256" key="3">
    <source>
        <dbReference type="ARBA" id="ARBA00004477"/>
    </source>
</evidence>
<comment type="subunit">
    <text evidence="14">Homotrimer; The trimer binds only one molecule of glutathione.</text>
</comment>
<dbReference type="Proteomes" id="UP000243217">
    <property type="component" value="Unassembled WGS sequence"/>
</dbReference>
<dbReference type="GO" id="GO:0005741">
    <property type="term" value="C:mitochondrial outer membrane"/>
    <property type="evidence" value="ECO:0007669"/>
    <property type="project" value="UniProtKB-SubCell"/>
</dbReference>
<comment type="function">
    <text evidence="1">Conjugation of reduced glutathione to a wide number of exogenous and endogenous hydrophobic electrophiles.</text>
</comment>
<evidence type="ECO:0000256" key="15">
    <source>
        <dbReference type="ARBA" id="ARBA00039397"/>
    </source>
</evidence>
<evidence type="ECO:0000256" key="14">
    <source>
        <dbReference type="ARBA" id="ARBA00038540"/>
    </source>
</evidence>
<dbReference type="Pfam" id="PF01124">
    <property type="entry name" value="MAPEG"/>
    <property type="match status" value="1"/>
</dbReference>
<evidence type="ECO:0000256" key="6">
    <source>
        <dbReference type="ARBA" id="ARBA00022679"/>
    </source>
</evidence>
<dbReference type="GO" id="GO:0004364">
    <property type="term" value="F:glutathione transferase activity"/>
    <property type="evidence" value="ECO:0007669"/>
    <property type="project" value="UniProtKB-EC"/>
</dbReference>
<comment type="catalytic activity">
    <reaction evidence="16">
        <text>RX + glutathione = an S-substituted glutathione + a halide anion + H(+)</text>
        <dbReference type="Rhea" id="RHEA:16437"/>
        <dbReference type="ChEBI" id="CHEBI:15378"/>
        <dbReference type="ChEBI" id="CHEBI:16042"/>
        <dbReference type="ChEBI" id="CHEBI:17792"/>
        <dbReference type="ChEBI" id="CHEBI:57925"/>
        <dbReference type="ChEBI" id="CHEBI:90779"/>
        <dbReference type="EC" id="2.5.1.18"/>
    </reaction>
    <physiologicalReaction direction="left-to-right" evidence="16">
        <dbReference type="Rhea" id="RHEA:16438"/>
    </physiologicalReaction>
</comment>
<evidence type="ECO:0000256" key="5">
    <source>
        <dbReference type="ARBA" id="ARBA00012452"/>
    </source>
</evidence>
<dbReference type="InterPro" id="IPR001129">
    <property type="entry name" value="Membr-assoc_MAPEG"/>
</dbReference>
<keyword evidence="10 18" id="KW-1133">Transmembrane helix</keyword>
<evidence type="ECO:0000256" key="11">
    <source>
        <dbReference type="ARBA" id="ARBA00022990"/>
    </source>
</evidence>
<keyword evidence="8" id="KW-1000">Mitochondrion outer membrane</keyword>
<comment type="subcellular location">
    <subcellularLocation>
        <location evidence="3">Endoplasmic reticulum membrane</location>
        <topology evidence="3">Multi-pass membrane protein</topology>
    </subcellularLocation>
    <subcellularLocation>
        <location evidence="2">Mitochondrion outer membrane</location>
    </subcellularLocation>
</comment>
<evidence type="ECO:0000256" key="2">
    <source>
        <dbReference type="ARBA" id="ARBA00004294"/>
    </source>
</evidence>
<dbReference type="InterPro" id="IPR023352">
    <property type="entry name" value="MAPEG-like_dom_sf"/>
</dbReference>
<dbReference type="InterPro" id="IPR040162">
    <property type="entry name" value="MGST1-like"/>
</dbReference>
<keyword evidence="7 18" id="KW-0812">Transmembrane</keyword>
<feature type="transmembrane region" description="Helical" evidence="18">
    <location>
        <begin position="6"/>
        <end position="30"/>
    </location>
</feature>
<reference evidence="19 20" key="1">
    <citation type="journal article" date="2014" name="Genome Biol. Evol.">
        <title>The secreted proteins of Achlya hypogyna and Thraustotheca clavata identify the ancestral oomycete secretome and reveal gene acquisitions by horizontal gene transfer.</title>
        <authorList>
            <person name="Misner I."/>
            <person name="Blouin N."/>
            <person name="Leonard G."/>
            <person name="Richards T.A."/>
            <person name="Lane C.E."/>
        </authorList>
    </citation>
    <scope>NUCLEOTIDE SEQUENCE [LARGE SCALE GENOMIC DNA]</scope>
    <source>
        <strain evidence="19 20">ATCC 34112</strain>
    </source>
</reference>
<dbReference type="EC" id="2.5.1.18" evidence="5"/>
<gene>
    <name evidence="19" type="ORF">THRCLA_03859</name>
</gene>
<feature type="transmembrane region" description="Helical" evidence="18">
    <location>
        <begin position="131"/>
        <end position="153"/>
    </location>
</feature>
<evidence type="ECO:0000256" key="10">
    <source>
        <dbReference type="ARBA" id="ARBA00022989"/>
    </source>
</evidence>
<keyword evidence="9" id="KW-0256">Endoplasmic reticulum</keyword>
<comment type="caution">
    <text evidence="19">The sequence shown here is derived from an EMBL/GenBank/DDBJ whole genome shotgun (WGS) entry which is preliminary data.</text>
</comment>
<keyword evidence="20" id="KW-1185">Reference proteome</keyword>
<keyword evidence="6" id="KW-0808">Transferase</keyword>